<dbReference type="EMBL" id="JACIEI010000011">
    <property type="protein sequence ID" value="MBB3995188.1"/>
    <property type="molecule type" value="Genomic_DNA"/>
</dbReference>
<dbReference type="InterPro" id="IPR027417">
    <property type="entry name" value="P-loop_NTPase"/>
</dbReference>
<evidence type="ECO:0000256" key="1">
    <source>
        <dbReference type="ARBA" id="ARBA00022741"/>
    </source>
</evidence>
<dbReference type="Pfam" id="PF22733">
    <property type="entry name" value="NNH1"/>
    <property type="match status" value="1"/>
</dbReference>
<feature type="domain" description="NACHT" evidence="3">
    <location>
        <begin position="260"/>
        <end position="602"/>
    </location>
</feature>
<sequence length="991" mass="111695">MFSFLATIFSGKLAKTMVAIWTGDKDLIGTATELGAEFFDAKLNDYQEARKAQRFFAEIEDEVFESVQAYAETEFRSVLPGDVKLSIETALSYVCSNRFLETCLEHGLRTEVILDVFHKENIRKPSELCLDESVFFSLGNHVVAKVVSCIDAFPKFSLEALKAVLADTSEILDRVSRIELLVNDLHHTTVKPKSPNEVIYRTALTNKLGKVNIFGVDTTGLPKRYDLSLAYVNLTISGRETKKSESSVKVISLALRNPQPLTIVTGEPGSGKTTLLSWLVLSMVKKQLPEQLRHLNDFFPVFVRLRDFAGQPFPEGSELVTCSLGAFGAKLDTDWVSDIVKNRKLLFMLDGYDELPEGCRTRASRWVEELLAAWPESKAILSSRPYAVAEVDQLVSECGTANRELNVQPMDPDQVSQLISRWYKAYEHQVTHNQENNENDLKLLQARLIKQVFSNRILRTIVRNPLICSLLCFVNADRKGIVPSDRGELYRIATSALVARRDAERGIEAESGVVLTDRQSTKILCFIAEYFYLRKSFQVRLEDVAGNLKEYLPSLGIEPSQSDAILRYLAERSHVLRSPTVGSIDFSHKTFQEYYYALRIVEKGMVEWVRDNFTNPDFSVVCAFTMSLSTPAFADQLVAGLLEKLPNLGEADRRHCMLVLQGSIRDIAELRPELRETVRSHLAEVLPPKNSQEADELSGSGAIIVEPLGEFAVKESKQYWPYCIAALIGSMEPDALFALKRFAELDDPEIDQLLVNGRPLFPNNAYSRVVLANCTTLLAMEIVTKEDAHVALQLPRLQQLIVKTDLDEETLRGLAGLKSLKHLVLQRKCDIQSLSFLDGSKQIELLELYGAEALPSTEFEKIGLCENLTKLVIHSGKLEAVDFVRKLPRLEFIDLSESLNFSDLSPLRRANGLSEIKLPYSWMYDQFDFDADDVTMNRLQREVSGSDDDIFEFIGDIDEFSENELISQRLIDQLVQEDAAYQGFDELDFSV</sequence>
<dbReference type="Gene3D" id="3.40.50.300">
    <property type="entry name" value="P-loop containing nucleotide triphosphate hydrolases"/>
    <property type="match status" value="1"/>
</dbReference>
<evidence type="ECO:0000313" key="4">
    <source>
        <dbReference type="EMBL" id="MBB3995188.1"/>
    </source>
</evidence>
<name>A0A7W6EBK1_9RHOB</name>
<proteinExistence type="predicted"/>
<dbReference type="Gene3D" id="3.80.10.10">
    <property type="entry name" value="Ribonuclease Inhibitor"/>
    <property type="match status" value="1"/>
</dbReference>
<dbReference type="InterPro" id="IPR032675">
    <property type="entry name" value="LRR_dom_sf"/>
</dbReference>
<keyword evidence="5" id="KW-1185">Reference proteome</keyword>
<organism evidence="4 5">
    <name type="scientific">Sulfitobacter undariae</name>
    <dbReference type="NCBI Taxonomy" id="1563671"/>
    <lineage>
        <taxon>Bacteria</taxon>
        <taxon>Pseudomonadati</taxon>
        <taxon>Pseudomonadota</taxon>
        <taxon>Alphaproteobacteria</taxon>
        <taxon>Rhodobacterales</taxon>
        <taxon>Roseobacteraceae</taxon>
        <taxon>Sulfitobacter</taxon>
    </lineage>
</organism>
<dbReference type="Proteomes" id="UP000530268">
    <property type="component" value="Unassembled WGS sequence"/>
</dbReference>
<dbReference type="SUPFAM" id="SSF52058">
    <property type="entry name" value="L domain-like"/>
    <property type="match status" value="1"/>
</dbReference>
<keyword evidence="2" id="KW-0067">ATP-binding</keyword>
<evidence type="ECO:0000259" key="3">
    <source>
        <dbReference type="PROSITE" id="PS50837"/>
    </source>
</evidence>
<protein>
    <recommendedName>
        <fullName evidence="3">NACHT domain-containing protein</fullName>
    </recommendedName>
</protein>
<dbReference type="RefSeq" id="WP_184566862.1">
    <property type="nucleotide sequence ID" value="NZ_JACIEI010000011.1"/>
</dbReference>
<evidence type="ECO:0000313" key="5">
    <source>
        <dbReference type="Proteomes" id="UP000530268"/>
    </source>
</evidence>
<keyword evidence="1" id="KW-0547">Nucleotide-binding</keyword>
<reference evidence="4 5" key="1">
    <citation type="submission" date="2020-08" db="EMBL/GenBank/DDBJ databases">
        <title>Genomic Encyclopedia of Type Strains, Phase IV (KMG-IV): sequencing the most valuable type-strain genomes for metagenomic binning, comparative biology and taxonomic classification.</title>
        <authorList>
            <person name="Goeker M."/>
        </authorList>
    </citation>
    <scope>NUCLEOTIDE SEQUENCE [LARGE SCALE GENOMIC DNA]</scope>
    <source>
        <strain evidence="4 5">DSM 102234</strain>
    </source>
</reference>
<dbReference type="Pfam" id="PF05729">
    <property type="entry name" value="NACHT"/>
    <property type="match status" value="1"/>
</dbReference>
<dbReference type="PRINTS" id="PR00364">
    <property type="entry name" value="DISEASERSIST"/>
</dbReference>
<comment type="caution">
    <text evidence="4">The sequence shown here is derived from an EMBL/GenBank/DDBJ whole genome shotgun (WGS) entry which is preliminary data.</text>
</comment>
<dbReference type="GO" id="GO:0005524">
    <property type="term" value="F:ATP binding"/>
    <property type="evidence" value="ECO:0007669"/>
    <property type="project" value="UniProtKB-KW"/>
</dbReference>
<dbReference type="InterPro" id="IPR054547">
    <property type="entry name" value="NNH1"/>
</dbReference>
<dbReference type="PANTHER" id="PTHR46844">
    <property type="entry name" value="SLR5058 PROTEIN"/>
    <property type="match status" value="1"/>
</dbReference>
<dbReference type="InterPro" id="IPR007111">
    <property type="entry name" value="NACHT_NTPase"/>
</dbReference>
<dbReference type="PROSITE" id="PS50837">
    <property type="entry name" value="NACHT"/>
    <property type="match status" value="1"/>
</dbReference>
<dbReference type="SUPFAM" id="SSF52540">
    <property type="entry name" value="P-loop containing nucleoside triphosphate hydrolases"/>
    <property type="match status" value="1"/>
</dbReference>
<dbReference type="AlphaFoldDB" id="A0A7W6EBK1"/>
<evidence type="ECO:0000256" key="2">
    <source>
        <dbReference type="ARBA" id="ARBA00022840"/>
    </source>
</evidence>
<accession>A0A7W6EBK1</accession>
<dbReference type="PANTHER" id="PTHR46844:SF1">
    <property type="entry name" value="SLR5058 PROTEIN"/>
    <property type="match status" value="1"/>
</dbReference>
<gene>
    <name evidence="4" type="ORF">GGR95_002839</name>
</gene>